<keyword evidence="1" id="KW-0175">Coiled coil</keyword>
<evidence type="ECO:0000313" key="4">
    <source>
        <dbReference type="EMBL" id="TDT45269.1"/>
    </source>
</evidence>
<gene>
    <name evidence="4" type="ORF">CLV90_2354</name>
</gene>
<dbReference type="GO" id="GO:0003746">
    <property type="term" value="F:translation elongation factor activity"/>
    <property type="evidence" value="ECO:0007669"/>
    <property type="project" value="UniProtKB-KW"/>
</dbReference>
<keyword evidence="4" id="KW-0251">Elongation factor</keyword>
<dbReference type="AlphaFoldDB" id="A0A4R7K6I7"/>
<reference evidence="4 5" key="1">
    <citation type="submission" date="2019-03" db="EMBL/GenBank/DDBJ databases">
        <title>Genomic Encyclopedia of Archaeal and Bacterial Type Strains, Phase II (KMG-II): from individual species to whole genera.</title>
        <authorList>
            <person name="Goeker M."/>
        </authorList>
    </citation>
    <scope>NUCLEOTIDE SEQUENCE [LARGE SCALE GENOMIC DNA]</scope>
    <source>
        <strain evidence="4 5">DSM 25233</strain>
    </source>
</reference>
<feature type="coiled-coil region" evidence="1">
    <location>
        <begin position="36"/>
        <end position="63"/>
    </location>
</feature>
<dbReference type="Pfam" id="PF01272">
    <property type="entry name" value="GreA_GreB"/>
    <property type="match status" value="1"/>
</dbReference>
<dbReference type="GO" id="GO:0032784">
    <property type="term" value="P:regulation of DNA-templated transcription elongation"/>
    <property type="evidence" value="ECO:0007669"/>
    <property type="project" value="InterPro"/>
</dbReference>
<sequence>MSRGFVKEEDQEEIPMVPPRADLPNGAVNYVTQIGYNNLLEERNDLSLEKESLQHDNEKERRIASNLINAKLQLLNERIANAKIVALNEQPQNEVRFGATVTVIIDNAETSQQFQIVGVDEANIAKGKISFLSPIARVLISKHVGDIATLQLGNLNREFKILNISYTN</sequence>
<keyword evidence="5" id="KW-1185">Reference proteome</keyword>
<name>A0A4R7K6I7_9FLAO</name>
<dbReference type="InterPro" id="IPR036953">
    <property type="entry name" value="GreA/GreB_C_sf"/>
</dbReference>
<keyword evidence="4" id="KW-0648">Protein biosynthesis</keyword>
<evidence type="ECO:0000256" key="2">
    <source>
        <dbReference type="SAM" id="MobiDB-lite"/>
    </source>
</evidence>
<evidence type="ECO:0000313" key="5">
    <source>
        <dbReference type="Proteomes" id="UP000294749"/>
    </source>
</evidence>
<dbReference type="GO" id="GO:0006354">
    <property type="term" value="P:DNA-templated transcription elongation"/>
    <property type="evidence" value="ECO:0007669"/>
    <property type="project" value="TreeGrafter"/>
</dbReference>
<proteinExistence type="predicted"/>
<protein>
    <submittedName>
        <fullName evidence="4">Transcription elongation factor GreB</fullName>
    </submittedName>
</protein>
<dbReference type="Proteomes" id="UP000294749">
    <property type="component" value="Unassembled WGS sequence"/>
</dbReference>
<dbReference type="EMBL" id="SOAY01000011">
    <property type="protein sequence ID" value="TDT45269.1"/>
    <property type="molecule type" value="Genomic_DNA"/>
</dbReference>
<dbReference type="PANTHER" id="PTHR30437">
    <property type="entry name" value="TRANSCRIPTION ELONGATION FACTOR GREA"/>
    <property type="match status" value="1"/>
</dbReference>
<dbReference type="GO" id="GO:0070063">
    <property type="term" value="F:RNA polymerase binding"/>
    <property type="evidence" value="ECO:0007669"/>
    <property type="project" value="InterPro"/>
</dbReference>
<dbReference type="Gene3D" id="3.10.50.30">
    <property type="entry name" value="Transcription elongation factor, GreA/GreB, C-terminal domain"/>
    <property type="match status" value="1"/>
</dbReference>
<feature type="domain" description="Transcription elongation factor GreA/GreB C-terminal" evidence="3">
    <location>
        <begin position="90"/>
        <end position="166"/>
    </location>
</feature>
<evidence type="ECO:0000256" key="1">
    <source>
        <dbReference type="SAM" id="Coils"/>
    </source>
</evidence>
<evidence type="ECO:0000259" key="3">
    <source>
        <dbReference type="Pfam" id="PF01272"/>
    </source>
</evidence>
<organism evidence="4 5">
    <name type="scientific">Maribacter spongiicola</name>
    <dbReference type="NCBI Taxonomy" id="1206753"/>
    <lineage>
        <taxon>Bacteria</taxon>
        <taxon>Pseudomonadati</taxon>
        <taxon>Bacteroidota</taxon>
        <taxon>Flavobacteriia</taxon>
        <taxon>Flavobacteriales</taxon>
        <taxon>Flavobacteriaceae</taxon>
        <taxon>Maribacter</taxon>
    </lineage>
</organism>
<accession>A0A4R7K6I7</accession>
<dbReference type="RefSeq" id="WP_133687611.1">
    <property type="nucleotide sequence ID" value="NZ_SOAY01000011.1"/>
</dbReference>
<dbReference type="InterPro" id="IPR023459">
    <property type="entry name" value="Tscrpt_elong_fac_GreA/B_fam"/>
</dbReference>
<dbReference type="SUPFAM" id="SSF54534">
    <property type="entry name" value="FKBP-like"/>
    <property type="match status" value="1"/>
</dbReference>
<dbReference type="OrthoDB" id="1094048at2"/>
<feature type="region of interest" description="Disordered" evidence="2">
    <location>
        <begin position="1"/>
        <end position="20"/>
    </location>
</feature>
<dbReference type="GO" id="GO:0003677">
    <property type="term" value="F:DNA binding"/>
    <property type="evidence" value="ECO:0007669"/>
    <property type="project" value="InterPro"/>
</dbReference>
<dbReference type="FunFam" id="3.10.50.30:FF:000001">
    <property type="entry name" value="Transcription elongation factor GreA"/>
    <property type="match status" value="1"/>
</dbReference>
<dbReference type="PANTHER" id="PTHR30437:SF4">
    <property type="entry name" value="TRANSCRIPTION ELONGATION FACTOR GREA"/>
    <property type="match status" value="1"/>
</dbReference>
<dbReference type="InterPro" id="IPR001437">
    <property type="entry name" value="Tscrpt_elong_fac_GreA/B_C"/>
</dbReference>
<comment type="caution">
    <text evidence="4">The sequence shown here is derived from an EMBL/GenBank/DDBJ whole genome shotgun (WGS) entry which is preliminary data.</text>
</comment>